<sequence>MDTFIRIHTEIYHEKRDIKNPTAYIAQSLGFGKATTKKAPVVHTDGDRSKEPKQIGSILAVVVDKSKS</sequence>
<dbReference type="RefSeq" id="WP_111351517.1">
    <property type="nucleotide sequence ID" value="NZ_QLII01000004.1"/>
</dbReference>
<keyword evidence="2" id="KW-1185">Reference proteome</keyword>
<reference evidence="1 2" key="1">
    <citation type="submission" date="2018-06" db="EMBL/GenBank/DDBJ databases">
        <title>Spirosoma sp. HMF3257 Genome sequencing and assembly.</title>
        <authorList>
            <person name="Kang H."/>
            <person name="Cha I."/>
            <person name="Kim H."/>
            <person name="Kang J."/>
            <person name="Joh K."/>
        </authorList>
    </citation>
    <scope>NUCLEOTIDE SEQUENCE [LARGE SCALE GENOMIC DNA]</scope>
    <source>
        <strain evidence="1 2">HMF3257</strain>
    </source>
</reference>
<name>A0A327NFA5_9BACT</name>
<dbReference type="AlphaFoldDB" id="A0A327NFA5"/>
<organism evidence="1 2">
    <name type="scientific">Spirosoma telluris</name>
    <dbReference type="NCBI Taxonomy" id="2183553"/>
    <lineage>
        <taxon>Bacteria</taxon>
        <taxon>Pseudomonadati</taxon>
        <taxon>Bacteroidota</taxon>
        <taxon>Cytophagia</taxon>
        <taxon>Cytophagales</taxon>
        <taxon>Cytophagaceae</taxon>
        <taxon>Spirosoma</taxon>
    </lineage>
</organism>
<accession>A0A327NFA5</accession>
<protein>
    <submittedName>
        <fullName evidence="1">Uncharacterized protein</fullName>
    </submittedName>
</protein>
<evidence type="ECO:0000313" key="2">
    <source>
        <dbReference type="Proteomes" id="UP000249016"/>
    </source>
</evidence>
<gene>
    <name evidence="1" type="ORF">HMF3257_39190</name>
</gene>
<evidence type="ECO:0000313" key="1">
    <source>
        <dbReference type="EMBL" id="RAI72929.1"/>
    </source>
</evidence>
<proteinExistence type="predicted"/>
<comment type="caution">
    <text evidence="1">The sequence shown here is derived from an EMBL/GenBank/DDBJ whole genome shotgun (WGS) entry which is preliminary data.</text>
</comment>
<dbReference type="Proteomes" id="UP000249016">
    <property type="component" value="Unassembled WGS sequence"/>
</dbReference>
<dbReference type="EMBL" id="QLII01000004">
    <property type="protein sequence ID" value="RAI72929.1"/>
    <property type="molecule type" value="Genomic_DNA"/>
</dbReference>